<organism evidence="2 3">
    <name type="scientific">Arabis nemorensis</name>
    <dbReference type="NCBI Taxonomy" id="586526"/>
    <lineage>
        <taxon>Eukaryota</taxon>
        <taxon>Viridiplantae</taxon>
        <taxon>Streptophyta</taxon>
        <taxon>Embryophyta</taxon>
        <taxon>Tracheophyta</taxon>
        <taxon>Spermatophyta</taxon>
        <taxon>Magnoliopsida</taxon>
        <taxon>eudicotyledons</taxon>
        <taxon>Gunneridae</taxon>
        <taxon>Pentapetalae</taxon>
        <taxon>rosids</taxon>
        <taxon>malvids</taxon>
        <taxon>Brassicales</taxon>
        <taxon>Brassicaceae</taxon>
        <taxon>Arabideae</taxon>
        <taxon>Arabis</taxon>
    </lineage>
</organism>
<proteinExistence type="predicted"/>
<protein>
    <submittedName>
        <fullName evidence="2">Uncharacterized protein</fullName>
    </submittedName>
</protein>
<comment type="caution">
    <text evidence="2">The sequence shown here is derived from an EMBL/GenBank/DDBJ whole genome shotgun (WGS) entry which is preliminary data.</text>
</comment>
<dbReference type="Proteomes" id="UP000489600">
    <property type="component" value="Unassembled WGS sequence"/>
</dbReference>
<feature type="region of interest" description="Disordered" evidence="1">
    <location>
        <begin position="29"/>
        <end position="51"/>
    </location>
</feature>
<dbReference type="EMBL" id="CABITT030000005">
    <property type="protein sequence ID" value="VVB04415.1"/>
    <property type="molecule type" value="Genomic_DNA"/>
</dbReference>
<evidence type="ECO:0000313" key="3">
    <source>
        <dbReference type="Proteomes" id="UP000489600"/>
    </source>
</evidence>
<keyword evidence="3" id="KW-1185">Reference proteome</keyword>
<name>A0A565BST2_9BRAS</name>
<gene>
    <name evidence="2" type="ORF">ANE_LOCUS14859</name>
</gene>
<accession>A0A565BST2</accession>
<sequence>MLEEYLYLAAKIFCPSIFVRIKSSQNETSKSLNHRHRQHADSESQEQQSAQDMLLCAPSRRSIGEVISLHNFSTPLIVYKLNSYRPNDMFEMWVRSHTRSLTCYYDSLKNIVAEAMVDQYG</sequence>
<reference evidence="2" key="1">
    <citation type="submission" date="2019-07" db="EMBL/GenBank/DDBJ databases">
        <authorList>
            <person name="Dittberner H."/>
        </authorList>
    </citation>
    <scope>NUCLEOTIDE SEQUENCE [LARGE SCALE GENOMIC DNA]</scope>
</reference>
<evidence type="ECO:0000256" key="1">
    <source>
        <dbReference type="SAM" id="MobiDB-lite"/>
    </source>
</evidence>
<evidence type="ECO:0000313" key="2">
    <source>
        <dbReference type="EMBL" id="VVB04415.1"/>
    </source>
</evidence>
<dbReference type="AlphaFoldDB" id="A0A565BST2"/>